<keyword evidence="2" id="KW-1185">Reference proteome</keyword>
<sequence>MTADLFITKAKLDKTVFEYPQDEYTIRSDFTFRSPPHGSRARAELPRLLLEYVGQYINTTFQFIEGVKIILSLSYLLPILTHLKPDGTVFSVPEGPALTRYLGRLFGLVGETLEEDAIMDACFQCAMDNIFNCMLTEVRLKPDPKNKGTLMPPLRSLSISLMALSGISSRTAPMDIFWARRQHTPSSPGLTGWTTSTPYPEQMSALVSETARPGVYKLYKRLDINPRNSIRILLQDAGADVQAECAARAYRGKGRYIEFVVNEQERQDSRSIAIPPEM</sequence>
<dbReference type="Gene3D" id="1.20.1050.10">
    <property type="match status" value="1"/>
</dbReference>
<gene>
    <name evidence="1" type="ORF">BGZ65_009064</name>
</gene>
<dbReference type="OrthoDB" id="414243at2759"/>
<evidence type="ECO:0000313" key="1">
    <source>
        <dbReference type="EMBL" id="KAF9939876.1"/>
    </source>
</evidence>
<name>A0A9P6LSY8_9FUNG</name>
<dbReference type="Gene3D" id="3.40.30.10">
    <property type="entry name" value="Glutaredoxin"/>
    <property type="match status" value="1"/>
</dbReference>
<reference evidence="1" key="1">
    <citation type="journal article" date="2020" name="Fungal Divers.">
        <title>Resolving the Mortierellaceae phylogeny through synthesis of multi-gene phylogenetics and phylogenomics.</title>
        <authorList>
            <person name="Vandepol N."/>
            <person name="Liber J."/>
            <person name="Desiro A."/>
            <person name="Na H."/>
            <person name="Kennedy M."/>
            <person name="Barry K."/>
            <person name="Grigoriev I.V."/>
            <person name="Miller A.N."/>
            <person name="O'Donnell K."/>
            <person name="Stajich J.E."/>
            <person name="Bonito G."/>
        </authorList>
    </citation>
    <scope>NUCLEOTIDE SEQUENCE</scope>
    <source>
        <strain evidence="1">MES-2147</strain>
    </source>
</reference>
<comment type="caution">
    <text evidence="1">The sequence shown here is derived from an EMBL/GenBank/DDBJ whole genome shotgun (WGS) entry which is preliminary data.</text>
</comment>
<accession>A0A9P6LSY8</accession>
<protein>
    <submittedName>
        <fullName evidence="1">Uncharacterized protein</fullName>
    </submittedName>
</protein>
<dbReference type="Proteomes" id="UP000749646">
    <property type="component" value="Unassembled WGS sequence"/>
</dbReference>
<proteinExistence type="predicted"/>
<dbReference type="EMBL" id="JAAAHW010009497">
    <property type="protein sequence ID" value="KAF9939876.1"/>
    <property type="molecule type" value="Genomic_DNA"/>
</dbReference>
<organism evidence="1 2">
    <name type="scientific">Modicella reniformis</name>
    <dbReference type="NCBI Taxonomy" id="1440133"/>
    <lineage>
        <taxon>Eukaryota</taxon>
        <taxon>Fungi</taxon>
        <taxon>Fungi incertae sedis</taxon>
        <taxon>Mucoromycota</taxon>
        <taxon>Mortierellomycotina</taxon>
        <taxon>Mortierellomycetes</taxon>
        <taxon>Mortierellales</taxon>
        <taxon>Mortierellaceae</taxon>
        <taxon>Modicella</taxon>
    </lineage>
</organism>
<evidence type="ECO:0000313" key="2">
    <source>
        <dbReference type="Proteomes" id="UP000749646"/>
    </source>
</evidence>
<dbReference type="AlphaFoldDB" id="A0A9P6LSY8"/>